<keyword evidence="2" id="KW-1185">Reference proteome</keyword>
<evidence type="ECO:0000313" key="1">
    <source>
        <dbReference type="EMBL" id="KAJ1920538.1"/>
    </source>
</evidence>
<comment type="caution">
    <text evidence="1">The sequence shown here is derived from an EMBL/GenBank/DDBJ whole genome shotgun (WGS) entry which is preliminary data.</text>
</comment>
<accession>A0A9W8A0N9</accession>
<dbReference type="InterPro" id="IPR011012">
    <property type="entry name" value="Longin-like_dom_sf"/>
</dbReference>
<reference evidence="1" key="1">
    <citation type="submission" date="2022-07" db="EMBL/GenBank/DDBJ databases">
        <title>Phylogenomic reconstructions and comparative analyses of Kickxellomycotina fungi.</title>
        <authorList>
            <person name="Reynolds N.K."/>
            <person name="Stajich J.E."/>
            <person name="Barry K."/>
            <person name="Grigoriev I.V."/>
            <person name="Crous P."/>
            <person name="Smith M.E."/>
        </authorList>
    </citation>
    <scope>NUCLEOTIDE SEQUENCE</scope>
    <source>
        <strain evidence="1">NBRC 100468</strain>
    </source>
</reference>
<dbReference type="SUPFAM" id="SSF64356">
    <property type="entry name" value="SNARE-like"/>
    <property type="match status" value="1"/>
</dbReference>
<protein>
    <submittedName>
        <fullName evidence="1">Uncharacterized protein</fullName>
    </submittedName>
</protein>
<dbReference type="EMBL" id="JANBPU010000012">
    <property type="protein sequence ID" value="KAJ1920538.1"/>
    <property type="molecule type" value="Genomic_DNA"/>
</dbReference>
<organism evidence="1 2">
    <name type="scientific">Mycoemilia scoparia</name>
    <dbReference type="NCBI Taxonomy" id="417184"/>
    <lineage>
        <taxon>Eukaryota</taxon>
        <taxon>Fungi</taxon>
        <taxon>Fungi incertae sedis</taxon>
        <taxon>Zoopagomycota</taxon>
        <taxon>Kickxellomycotina</taxon>
        <taxon>Kickxellomycetes</taxon>
        <taxon>Kickxellales</taxon>
        <taxon>Kickxellaceae</taxon>
        <taxon>Mycoemilia</taxon>
    </lineage>
</organism>
<name>A0A9W8A0N9_9FUNG</name>
<proteinExistence type="predicted"/>
<gene>
    <name evidence="1" type="ORF">H4219_001237</name>
</gene>
<sequence length="52" mass="5833">MATSGILYSLVANRPVILAEYSRISGDFEKIIQAILDKIPPNDSKLTYVYDE</sequence>
<dbReference type="Proteomes" id="UP001150538">
    <property type="component" value="Unassembled WGS sequence"/>
</dbReference>
<dbReference type="OrthoDB" id="248747at2759"/>
<evidence type="ECO:0000313" key="2">
    <source>
        <dbReference type="Proteomes" id="UP001150538"/>
    </source>
</evidence>
<dbReference type="AlphaFoldDB" id="A0A9W8A0N9"/>
<dbReference type="Gene3D" id="3.30.450.50">
    <property type="entry name" value="Longin domain"/>
    <property type="match status" value="1"/>
</dbReference>